<accession>A0A0H1QX99</accession>
<proteinExistence type="predicted"/>
<comment type="caution">
    <text evidence="1">The sequence shown here is derived from an EMBL/GenBank/DDBJ whole genome shotgun (WGS) entry which is preliminary data.</text>
</comment>
<dbReference type="Proteomes" id="UP000035301">
    <property type="component" value="Unassembled WGS sequence"/>
</dbReference>
<dbReference type="RefSeq" id="WP_048184786.1">
    <property type="nucleotide sequence ID" value="NZ_JXOJ01000005.1"/>
</dbReference>
<evidence type="ECO:0000313" key="2">
    <source>
        <dbReference type="Proteomes" id="UP000035301"/>
    </source>
</evidence>
<gene>
    <name evidence="1" type="ORF">SZ63_09705</name>
</gene>
<dbReference type="PATRIC" id="fig|1550566.3.peg.2112"/>
<keyword evidence="2" id="KW-1185">Reference proteome</keyword>
<dbReference type="STRING" id="1550566.SZ63_09705"/>
<evidence type="ECO:0000313" key="1">
    <source>
        <dbReference type="EMBL" id="KLK87570.1"/>
    </source>
</evidence>
<dbReference type="EMBL" id="JXOJ01000005">
    <property type="protein sequence ID" value="KLK87570.1"/>
    <property type="molecule type" value="Genomic_DNA"/>
</dbReference>
<evidence type="ECO:0008006" key="3">
    <source>
        <dbReference type="Google" id="ProtNLM"/>
    </source>
</evidence>
<organism evidence="1 2">
    <name type="scientific">Methanoculleus sediminis</name>
    <dbReference type="NCBI Taxonomy" id="1550566"/>
    <lineage>
        <taxon>Archaea</taxon>
        <taxon>Methanobacteriati</taxon>
        <taxon>Methanobacteriota</taxon>
        <taxon>Stenosarchaea group</taxon>
        <taxon>Methanomicrobia</taxon>
        <taxon>Methanomicrobiales</taxon>
        <taxon>Methanomicrobiaceae</taxon>
        <taxon>Methanoculleus</taxon>
    </lineage>
</organism>
<protein>
    <recommendedName>
        <fullName evidence="3">Glutaredoxin</fullName>
    </recommendedName>
</protein>
<name>A0A0H1QX99_9EURY</name>
<dbReference type="OrthoDB" id="115716at2157"/>
<reference evidence="1 2" key="1">
    <citation type="journal article" date="2015" name="Int. J. Syst. Evol. Microbiol.">
        <title>Methanoculleus sediminis sp. nov., a methanogen from sediments near a submarine mud volcano.</title>
        <authorList>
            <person name="Chen S.C."/>
            <person name="Chen M.F."/>
            <person name="Lai M.C."/>
            <person name="Weng C.Y."/>
            <person name="Wu S.Y."/>
            <person name="Lin S."/>
            <person name="Yang T.F."/>
            <person name="Chen P.C."/>
        </authorList>
    </citation>
    <scope>NUCLEOTIDE SEQUENCE [LARGE SCALE GENOMIC DNA]</scope>
    <source>
        <strain evidence="1 2">S3Fa</strain>
    </source>
</reference>
<dbReference type="AlphaFoldDB" id="A0A0H1QX99"/>
<sequence>MAEVTVEIVGLQESECGPFPCDETRSCGLETCYPSNNLMDAISALRDELLAAYGDTVEVKTTLIDEGMPDYVREIIEERHPPIPIILVNGRLTSIGRISLDLIKEEIDYALEES</sequence>